<feature type="transmembrane region" description="Helical" evidence="6">
    <location>
        <begin position="170"/>
        <end position="193"/>
    </location>
</feature>
<feature type="transmembrane region" description="Helical" evidence="6">
    <location>
        <begin position="55"/>
        <end position="76"/>
    </location>
</feature>
<feature type="transmembrane region" description="Helical" evidence="6">
    <location>
        <begin position="12"/>
        <end position="34"/>
    </location>
</feature>
<feature type="transmembrane region" description="Helical" evidence="6">
    <location>
        <begin position="113"/>
        <end position="131"/>
    </location>
</feature>
<evidence type="ECO:0000256" key="3">
    <source>
        <dbReference type="ARBA" id="ARBA00022692"/>
    </source>
</evidence>
<feature type="transmembrane region" description="Helical" evidence="6">
    <location>
        <begin position="143"/>
        <end position="164"/>
    </location>
</feature>
<dbReference type="InterPro" id="IPR051311">
    <property type="entry name" value="DedA_domain"/>
</dbReference>
<gene>
    <name evidence="8" type="ORF">OEG84_03450</name>
</gene>
<organism evidence="8 9">
    <name type="scientific">Hoeflea algicola</name>
    <dbReference type="NCBI Taxonomy" id="2983763"/>
    <lineage>
        <taxon>Bacteria</taxon>
        <taxon>Pseudomonadati</taxon>
        <taxon>Pseudomonadota</taxon>
        <taxon>Alphaproteobacteria</taxon>
        <taxon>Hyphomicrobiales</taxon>
        <taxon>Rhizobiaceae</taxon>
        <taxon>Hoeflea</taxon>
    </lineage>
</organism>
<protein>
    <submittedName>
        <fullName evidence="8">DedA family protein</fullName>
    </submittedName>
</protein>
<evidence type="ECO:0000259" key="7">
    <source>
        <dbReference type="Pfam" id="PF09335"/>
    </source>
</evidence>
<dbReference type="PANTHER" id="PTHR42709:SF6">
    <property type="entry name" value="UNDECAPRENYL PHOSPHATE TRANSPORTER A"/>
    <property type="match status" value="1"/>
</dbReference>
<comment type="caution">
    <text evidence="8">The sequence shown here is derived from an EMBL/GenBank/DDBJ whole genome shotgun (WGS) entry which is preliminary data.</text>
</comment>
<dbReference type="Proteomes" id="UP001073227">
    <property type="component" value="Unassembled WGS sequence"/>
</dbReference>
<evidence type="ECO:0000313" key="9">
    <source>
        <dbReference type="Proteomes" id="UP001073227"/>
    </source>
</evidence>
<evidence type="ECO:0000313" key="8">
    <source>
        <dbReference type="EMBL" id="MCY0146798.1"/>
    </source>
</evidence>
<dbReference type="Pfam" id="PF09335">
    <property type="entry name" value="VTT_dom"/>
    <property type="match status" value="1"/>
</dbReference>
<sequence length="227" mass="24495">MHFLSGTLVHDLVQAYGLWVVFVLITIESMGVPVPGETALVSASLYAGSTHGIEIASIIAVAALAAVIGDNIGYLIGRTIGFNLLVRHGRHVRLHEARLKVGQYLFLLHGGKIVFFGRFVAFLRAFAALLAGANQMEWRRFMVMNTLGGVCWASVFGLGAYTFGQSITRLAAPVGLSLLVAGLVLAVIGVMFFRHHEKQLELRAEMAFPGPLALKVRPSTQASRPTV</sequence>
<keyword evidence="2" id="KW-1003">Cell membrane</keyword>
<feature type="domain" description="VTT" evidence="7">
    <location>
        <begin position="35"/>
        <end position="156"/>
    </location>
</feature>
<comment type="subcellular location">
    <subcellularLocation>
        <location evidence="1">Cell membrane</location>
        <topology evidence="1">Multi-pass membrane protein</topology>
    </subcellularLocation>
</comment>
<name>A0ABT3Z4V2_9HYPH</name>
<keyword evidence="9" id="KW-1185">Reference proteome</keyword>
<evidence type="ECO:0000256" key="2">
    <source>
        <dbReference type="ARBA" id="ARBA00022475"/>
    </source>
</evidence>
<evidence type="ECO:0000256" key="6">
    <source>
        <dbReference type="SAM" id="Phobius"/>
    </source>
</evidence>
<keyword evidence="4 6" id="KW-1133">Transmembrane helix</keyword>
<keyword evidence="3 6" id="KW-0812">Transmembrane</keyword>
<evidence type="ECO:0000256" key="1">
    <source>
        <dbReference type="ARBA" id="ARBA00004651"/>
    </source>
</evidence>
<proteinExistence type="predicted"/>
<keyword evidence="5 6" id="KW-0472">Membrane</keyword>
<evidence type="ECO:0000256" key="5">
    <source>
        <dbReference type="ARBA" id="ARBA00023136"/>
    </source>
</evidence>
<reference evidence="8" key="1">
    <citation type="submission" date="2022-10" db="EMBL/GenBank/DDBJ databases">
        <title>Hoeflea sp. G2-23, isolated from marine algae.</title>
        <authorList>
            <person name="Kristyanto S."/>
            <person name="Kim J.M."/>
            <person name="Jeon C.O."/>
        </authorList>
    </citation>
    <scope>NUCLEOTIDE SEQUENCE</scope>
    <source>
        <strain evidence="8">G2-23</strain>
    </source>
</reference>
<evidence type="ECO:0000256" key="4">
    <source>
        <dbReference type="ARBA" id="ARBA00022989"/>
    </source>
</evidence>
<dbReference type="PANTHER" id="PTHR42709">
    <property type="entry name" value="ALKALINE PHOSPHATASE LIKE PROTEIN"/>
    <property type="match status" value="1"/>
</dbReference>
<dbReference type="InterPro" id="IPR032816">
    <property type="entry name" value="VTT_dom"/>
</dbReference>
<accession>A0ABT3Z4V2</accession>
<dbReference type="EMBL" id="JAOVZR010000001">
    <property type="protein sequence ID" value="MCY0146798.1"/>
    <property type="molecule type" value="Genomic_DNA"/>
</dbReference>